<gene>
    <name evidence="2" type="ORF">P8T80_10640</name>
</gene>
<protein>
    <submittedName>
        <fullName evidence="2">VOC family protein</fullName>
    </submittedName>
</protein>
<evidence type="ECO:0000313" key="3">
    <source>
        <dbReference type="Proteomes" id="UP001265983"/>
    </source>
</evidence>
<comment type="caution">
    <text evidence="2">The sequence shown here is derived from an EMBL/GenBank/DDBJ whole genome shotgun (WGS) entry which is preliminary data.</text>
</comment>
<dbReference type="PROSITE" id="PS51819">
    <property type="entry name" value="VOC"/>
    <property type="match status" value="1"/>
</dbReference>
<evidence type="ECO:0000259" key="1">
    <source>
        <dbReference type="PROSITE" id="PS51819"/>
    </source>
</evidence>
<dbReference type="EMBL" id="JARUHM010000013">
    <property type="protein sequence ID" value="MDT9411820.1"/>
    <property type="molecule type" value="Genomic_DNA"/>
</dbReference>
<keyword evidence="3" id="KW-1185">Reference proteome</keyword>
<proteinExistence type="predicted"/>
<feature type="domain" description="VOC" evidence="1">
    <location>
        <begin position="172"/>
        <end position="321"/>
    </location>
</feature>
<dbReference type="Gene3D" id="3.10.180.10">
    <property type="entry name" value="2,3-Dihydroxybiphenyl 1,2-Dioxygenase, domain 1"/>
    <property type="match status" value="2"/>
</dbReference>
<dbReference type="InterPro" id="IPR029068">
    <property type="entry name" value="Glyas_Bleomycin-R_OHBP_Dase"/>
</dbReference>
<reference evidence="2 3" key="1">
    <citation type="submission" date="2023-03" db="EMBL/GenBank/DDBJ databases">
        <title>Whole genome sequence of the first Corynebacterium rouxii strains isolated in Brazil: a recent member of Corynebacterium diphtheriae complex.</title>
        <authorList>
            <person name="Vieira V."/>
            <person name="Ramos J.N."/>
            <person name="Araujo M.R.B."/>
            <person name="Baio P.V."/>
            <person name="Sant'Anna L.O."/>
            <person name="Veras J.F.C."/>
            <person name="Vieira E.M.D."/>
            <person name="Sousa M.A.B."/>
            <person name="Camargo C.H."/>
            <person name="Sacchi C.T."/>
            <person name="Campos K.R."/>
            <person name="Santos M.B.N."/>
            <person name="Bokermann S."/>
            <person name="Alvim L.B."/>
            <person name="Santos L.S."/>
            <person name="Mattos-Guaraldi A.L."/>
        </authorList>
    </citation>
    <scope>NUCLEOTIDE SEQUENCE [LARGE SCALE GENOMIC DNA]</scope>
    <source>
        <strain evidence="2 3">70862</strain>
    </source>
</reference>
<sequence length="341" mass="38728">MRTTQLSRVGVVVYDLDATQREYERIYGITQWREQEVHTQDAVSYGRRTVETPGVWKSAVGTVYPEGNNGTPITFEIIQPISGESPFHEHLRTKREGICFVQICAQGKVDVRKHFEDLGISRIYSVTVDGQHRDFYDTRSHLGGFLVEMIVGEPTRVGFPDGQGEGFLPVDGVHHFGVIVHNVLESVEWYRAIFGIERFECKTWESGEGRLDNSQYRGESVKHGYFTAQGKAEDFAFEIIECSHGPSHYNREFFDIRGPGIHHIFAWMSTDQQEYDDVVHAMTDAGHPICMGSPLRGHAAEFSYVDTFNSLGGYLIELVVRRSTPNPAYGPDWIIDFKELV</sequence>
<dbReference type="Pfam" id="PF13669">
    <property type="entry name" value="Glyoxalase_4"/>
    <property type="match status" value="1"/>
</dbReference>
<name>A0ABU3PPT1_9CORY</name>
<dbReference type="InterPro" id="IPR037523">
    <property type="entry name" value="VOC_core"/>
</dbReference>
<dbReference type="RefSeq" id="WP_315644538.1">
    <property type="nucleotide sequence ID" value="NZ_JARUHM010000013.1"/>
</dbReference>
<accession>A0ABU3PPT1</accession>
<dbReference type="SUPFAM" id="SSF54593">
    <property type="entry name" value="Glyoxalase/Bleomycin resistance protein/Dihydroxybiphenyl dioxygenase"/>
    <property type="match status" value="2"/>
</dbReference>
<evidence type="ECO:0000313" key="2">
    <source>
        <dbReference type="EMBL" id="MDT9411820.1"/>
    </source>
</evidence>
<organism evidence="2 3">
    <name type="scientific">Corynebacterium rouxii</name>
    <dbReference type="NCBI Taxonomy" id="2719119"/>
    <lineage>
        <taxon>Bacteria</taxon>
        <taxon>Bacillati</taxon>
        <taxon>Actinomycetota</taxon>
        <taxon>Actinomycetes</taxon>
        <taxon>Mycobacteriales</taxon>
        <taxon>Corynebacteriaceae</taxon>
        <taxon>Corynebacterium</taxon>
    </lineage>
</organism>
<dbReference type="Proteomes" id="UP001265983">
    <property type="component" value="Unassembled WGS sequence"/>
</dbReference>